<gene>
    <name evidence="9" type="primary">ccoG</name>
    <name evidence="9" type="ORF">ED208_03385</name>
</gene>
<protein>
    <submittedName>
        <fullName evidence="9">Cytochrome c oxidase accessory protein CcoG</fullName>
    </submittedName>
</protein>
<feature type="transmembrane region" description="Helical" evidence="7">
    <location>
        <begin position="180"/>
        <end position="202"/>
    </location>
</feature>
<dbReference type="NCBIfam" id="TIGR02745">
    <property type="entry name" value="ccoG_rdxA_fixG"/>
    <property type="match status" value="1"/>
</dbReference>
<keyword evidence="6" id="KW-0411">Iron-sulfur</keyword>
<feature type="transmembrane region" description="Helical" evidence="7">
    <location>
        <begin position="156"/>
        <end position="174"/>
    </location>
</feature>
<evidence type="ECO:0000256" key="1">
    <source>
        <dbReference type="ARBA" id="ARBA00022448"/>
    </source>
</evidence>
<organism evidence="9 10">
    <name type="scientific">Stagnimonas aquatica</name>
    <dbReference type="NCBI Taxonomy" id="2689987"/>
    <lineage>
        <taxon>Bacteria</taxon>
        <taxon>Pseudomonadati</taxon>
        <taxon>Pseudomonadota</taxon>
        <taxon>Gammaproteobacteria</taxon>
        <taxon>Nevskiales</taxon>
        <taxon>Nevskiaceae</taxon>
        <taxon>Stagnimonas</taxon>
    </lineage>
</organism>
<keyword evidence="4" id="KW-0249">Electron transport</keyword>
<dbReference type="Pfam" id="PF12801">
    <property type="entry name" value="Fer4_5"/>
    <property type="match status" value="1"/>
</dbReference>
<dbReference type="Pfam" id="PF11614">
    <property type="entry name" value="FixG_C"/>
    <property type="match status" value="1"/>
</dbReference>
<proteinExistence type="predicted"/>
<feature type="domain" description="4Fe-4S ferredoxin-type" evidence="8">
    <location>
        <begin position="251"/>
        <end position="279"/>
    </location>
</feature>
<keyword evidence="10" id="KW-1185">Reference proteome</keyword>
<dbReference type="Gene3D" id="2.60.40.10">
    <property type="entry name" value="Immunoglobulins"/>
    <property type="match status" value="1"/>
</dbReference>
<keyword evidence="1" id="KW-0813">Transport</keyword>
<dbReference type="GO" id="GO:0046872">
    <property type="term" value="F:metal ion binding"/>
    <property type="evidence" value="ECO:0007669"/>
    <property type="project" value="UniProtKB-KW"/>
</dbReference>
<dbReference type="PROSITE" id="PS00198">
    <property type="entry name" value="4FE4S_FER_1"/>
    <property type="match status" value="1"/>
</dbReference>
<dbReference type="InterPro" id="IPR032879">
    <property type="entry name" value="FixG_C"/>
</dbReference>
<dbReference type="RefSeq" id="WP_123210432.1">
    <property type="nucleotide sequence ID" value="NZ_RJVO01000001.1"/>
</dbReference>
<keyword evidence="3" id="KW-0479">Metal-binding</keyword>
<feature type="transmembrane region" description="Helical" evidence="7">
    <location>
        <begin position="328"/>
        <end position="348"/>
    </location>
</feature>
<evidence type="ECO:0000313" key="9">
    <source>
        <dbReference type="EMBL" id="ROH93577.1"/>
    </source>
</evidence>
<accession>A0A3N0VLF9</accession>
<comment type="caution">
    <text evidence="9">The sequence shown here is derived from an EMBL/GenBank/DDBJ whole genome shotgun (WGS) entry which is preliminary data.</text>
</comment>
<dbReference type="Proteomes" id="UP000282106">
    <property type="component" value="Unassembled WGS sequence"/>
</dbReference>
<dbReference type="EMBL" id="RJVO01000001">
    <property type="protein sequence ID" value="ROH93577.1"/>
    <property type="molecule type" value="Genomic_DNA"/>
</dbReference>
<evidence type="ECO:0000256" key="7">
    <source>
        <dbReference type="SAM" id="Phobius"/>
    </source>
</evidence>
<dbReference type="InterPro" id="IPR017896">
    <property type="entry name" value="4Fe4S_Fe-S-bd"/>
</dbReference>
<dbReference type="InterPro" id="IPR013783">
    <property type="entry name" value="Ig-like_fold"/>
</dbReference>
<dbReference type="GO" id="GO:0051539">
    <property type="term" value="F:4 iron, 4 sulfur cluster binding"/>
    <property type="evidence" value="ECO:0007669"/>
    <property type="project" value="UniProtKB-KW"/>
</dbReference>
<dbReference type="Pfam" id="PF13746">
    <property type="entry name" value="Fer4_18"/>
    <property type="match status" value="1"/>
</dbReference>
<evidence type="ECO:0000256" key="2">
    <source>
        <dbReference type="ARBA" id="ARBA00022485"/>
    </source>
</evidence>
<evidence type="ECO:0000256" key="3">
    <source>
        <dbReference type="ARBA" id="ARBA00022723"/>
    </source>
</evidence>
<dbReference type="PANTHER" id="PTHR30176">
    <property type="entry name" value="FERREDOXIN-TYPE PROTEIN NAPH"/>
    <property type="match status" value="1"/>
</dbReference>
<dbReference type="InParanoid" id="A0A3N0VLF9"/>
<name>A0A3N0VLF9_9GAMM</name>
<dbReference type="GO" id="GO:0005886">
    <property type="term" value="C:plasma membrane"/>
    <property type="evidence" value="ECO:0007669"/>
    <property type="project" value="TreeGrafter"/>
</dbReference>
<dbReference type="PANTHER" id="PTHR30176:SF3">
    <property type="entry name" value="FERREDOXIN-TYPE PROTEIN NAPH"/>
    <property type="match status" value="1"/>
</dbReference>
<keyword evidence="2" id="KW-0004">4Fe-4S</keyword>
<keyword evidence="7" id="KW-0472">Membrane</keyword>
<feature type="transmembrane region" description="Helical" evidence="7">
    <location>
        <begin position="82"/>
        <end position="99"/>
    </location>
</feature>
<keyword evidence="5" id="KW-0408">Iron</keyword>
<sequence>MSTSTKPPATEKPGLLYESSAKIQSRRAQGRYARLRVLAMLLLLGFYYLAPWIQIGDTPLVWLDLPHRRFHVFTLTLAPQDLIFLTWLLLIAALTLFFFTTLGGRLWCGYACPQTVWTEAFIWMEHLAEGDRYARIKLDRAPWGAEKILRRGAKHLLWAGFALFTGLSFVAYFVPARELFPEFFALQLSGWPLFWTLFYGFATWGNAGVMREQVCKYMCPYARFQSAMFDKDTLVISYDQKRGEPRKSVAKLGGLPAGDCVDCSLCVQVCPTGIDIRKGLQYECIACAACVDACNSVMDSVHKPRGLIRYTSAHEEAGQKFRLLRPRVIGYGLIWAALCVGFVVAILLRTPVQFDVIRDRHSLYRELDDGAIENLYTLKVSNETSAAHRFKLSVSSPDGRRFLAVPDSLLVGRGEAQALTVSVRSQASDDEHEEEGLHGIHSLKFSLVAEDDPKLQRERSASFIAGEAHD</sequence>
<evidence type="ECO:0000313" key="10">
    <source>
        <dbReference type="Proteomes" id="UP000282106"/>
    </source>
</evidence>
<dbReference type="PROSITE" id="PS51379">
    <property type="entry name" value="4FE4S_FER_2"/>
    <property type="match status" value="1"/>
</dbReference>
<evidence type="ECO:0000256" key="6">
    <source>
        <dbReference type="ARBA" id="ARBA00023014"/>
    </source>
</evidence>
<reference evidence="9 10" key="1">
    <citation type="submission" date="2018-10" db="EMBL/GenBank/DDBJ databases">
        <authorList>
            <person name="Chen W.-M."/>
        </authorList>
    </citation>
    <scope>NUCLEOTIDE SEQUENCE [LARGE SCALE GENOMIC DNA]</scope>
    <source>
        <strain evidence="9 10">THS-13</strain>
    </source>
</reference>
<evidence type="ECO:0000259" key="8">
    <source>
        <dbReference type="PROSITE" id="PS51379"/>
    </source>
</evidence>
<keyword evidence="7" id="KW-0812">Transmembrane</keyword>
<evidence type="ECO:0000256" key="4">
    <source>
        <dbReference type="ARBA" id="ARBA00022982"/>
    </source>
</evidence>
<dbReference type="InterPro" id="IPR051684">
    <property type="entry name" value="Electron_Trans/Redox"/>
</dbReference>
<dbReference type="InterPro" id="IPR017900">
    <property type="entry name" value="4Fe4S_Fe_S_CS"/>
</dbReference>
<keyword evidence="7" id="KW-1133">Transmembrane helix</keyword>
<dbReference type="InterPro" id="IPR014116">
    <property type="entry name" value="Cyt_c_oxidase_cbb3_FixG"/>
</dbReference>
<feature type="transmembrane region" description="Helical" evidence="7">
    <location>
        <begin position="35"/>
        <end position="55"/>
    </location>
</feature>
<dbReference type="AlphaFoldDB" id="A0A3N0VLF9"/>
<dbReference type="SUPFAM" id="SSF54862">
    <property type="entry name" value="4Fe-4S ferredoxins"/>
    <property type="match status" value="1"/>
</dbReference>
<evidence type="ECO:0000256" key="5">
    <source>
        <dbReference type="ARBA" id="ARBA00023004"/>
    </source>
</evidence>